<gene>
    <name evidence="1" type="ORF">AMORRO_LOCUS1286</name>
</gene>
<comment type="caution">
    <text evidence="1">The sequence shown here is derived from an EMBL/GenBank/DDBJ whole genome shotgun (WGS) entry which is preliminary data.</text>
</comment>
<protein>
    <submittedName>
        <fullName evidence="1">9701_t:CDS:1</fullName>
    </submittedName>
</protein>
<feature type="non-terminal residue" evidence="1">
    <location>
        <position position="1"/>
    </location>
</feature>
<accession>A0A9N8VRB1</accession>
<proteinExistence type="predicted"/>
<organism evidence="1 2">
    <name type="scientific">Acaulospora morrowiae</name>
    <dbReference type="NCBI Taxonomy" id="94023"/>
    <lineage>
        <taxon>Eukaryota</taxon>
        <taxon>Fungi</taxon>
        <taxon>Fungi incertae sedis</taxon>
        <taxon>Mucoromycota</taxon>
        <taxon>Glomeromycotina</taxon>
        <taxon>Glomeromycetes</taxon>
        <taxon>Diversisporales</taxon>
        <taxon>Acaulosporaceae</taxon>
        <taxon>Acaulospora</taxon>
    </lineage>
</organism>
<dbReference type="Proteomes" id="UP000789342">
    <property type="component" value="Unassembled WGS sequence"/>
</dbReference>
<dbReference type="AlphaFoldDB" id="A0A9N8VRB1"/>
<keyword evidence="2" id="KW-1185">Reference proteome</keyword>
<dbReference type="OrthoDB" id="10471894at2759"/>
<name>A0A9N8VRB1_9GLOM</name>
<reference evidence="1" key="1">
    <citation type="submission" date="2021-06" db="EMBL/GenBank/DDBJ databases">
        <authorList>
            <person name="Kallberg Y."/>
            <person name="Tangrot J."/>
            <person name="Rosling A."/>
        </authorList>
    </citation>
    <scope>NUCLEOTIDE SEQUENCE</scope>
    <source>
        <strain evidence="1">CL551</strain>
    </source>
</reference>
<evidence type="ECO:0000313" key="2">
    <source>
        <dbReference type="Proteomes" id="UP000789342"/>
    </source>
</evidence>
<dbReference type="EMBL" id="CAJVPV010000476">
    <property type="protein sequence ID" value="CAG8458699.1"/>
    <property type="molecule type" value="Genomic_DNA"/>
</dbReference>
<sequence>KTSEGLEEKPEKASGVALIIDYRLLWEYTGINLITLSKVERTYGFSGR</sequence>
<evidence type="ECO:0000313" key="1">
    <source>
        <dbReference type="EMBL" id="CAG8458699.1"/>
    </source>
</evidence>